<evidence type="ECO:0000313" key="1">
    <source>
        <dbReference type="EMBL" id="GFM38070.1"/>
    </source>
</evidence>
<evidence type="ECO:0000313" key="2">
    <source>
        <dbReference type="Proteomes" id="UP000503820"/>
    </source>
</evidence>
<comment type="caution">
    <text evidence="1">The sequence shown here is derived from an EMBL/GenBank/DDBJ whole genome shotgun (WGS) entry which is preliminary data.</text>
</comment>
<organism evidence="1 2">
    <name type="scientific">Desulfovibrio psychrotolerans</name>
    <dbReference type="NCBI Taxonomy" id="415242"/>
    <lineage>
        <taxon>Bacteria</taxon>
        <taxon>Pseudomonadati</taxon>
        <taxon>Thermodesulfobacteriota</taxon>
        <taxon>Desulfovibrionia</taxon>
        <taxon>Desulfovibrionales</taxon>
        <taxon>Desulfovibrionaceae</taxon>
        <taxon>Desulfovibrio</taxon>
    </lineage>
</organism>
<accession>A0A7J0BWH9</accession>
<dbReference type="Proteomes" id="UP000503820">
    <property type="component" value="Unassembled WGS sequence"/>
</dbReference>
<gene>
    <name evidence="1" type="ORF">DSM19430T_27540</name>
</gene>
<dbReference type="EMBL" id="BLVP01000035">
    <property type="protein sequence ID" value="GFM38070.1"/>
    <property type="molecule type" value="Genomic_DNA"/>
</dbReference>
<reference evidence="1 2" key="1">
    <citation type="submission" date="2020-05" db="EMBL/GenBank/DDBJ databases">
        <title>Draft genome sequence of Desulfovibrio psychrotolerans JS1T.</title>
        <authorList>
            <person name="Ueno A."/>
            <person name="Tamazawa S."/>
            <person name="Tamamura S."/>
            <person name="Murakami T."/>
            <person name="Kiyama T."/>
            <person name="Inomata H."/>
            <person name="Amano Y."/>
            <person name="Miyakawa K."/>
            <person name="Tamaki H."/>
            <person name="Naganuma T."/>
            <person name="Kaneko K."/>
        </authorList>
    </citation>
    <scope>NUCLEOTIDE SEQUENCE [LARGE SCALE GENOMIC DNA]</scope>
    <source>
        <strain evidence="1 2">JS1</strain>
    </source>
</reference>
<name>A0A7J0BWH9_9BACT</name>
<sequence>MEAFEDSLCKPVNEVVYGHEAEELRIDDAMAHFLFQPRLHPLDKGRFPVAPRCKENDVHARLCMLNEGILFFCPVTERLVRANGSCEEGVSRAGHGKALRRDYWV</sequence>
<protein>
    <submittedName>
        <fullName evidence="1">Uncharacterized protein</fullName>
    </submittedName>
</protein>
<dbReference type="AlphaFoldDB" id="A0A7J0BWH9"/>
<keyword evidence="2" id="KW-1185">Reference proteome</keyword>
<proteinExistence type="predicted"/>